<sequence>MSACISDTVAEIRQAAGKNTSLVMHLPEDGTLIWIGPDEEHALSVIVAAGAEVAQHRARERQQRPPPCSD</sequence>
<dbReference type="RefSeq" id="WP_123887881.1">
    <property type="nucleotide sequence ID" value="NZ_RKKU01000001.1"/>
</dbReference>
<proteinExistence type="predicted"/>
<evidence type="ECO:0000313" key="2">
    <source>
        <dbReference type="Proteomes" id="UP000275199"/>
    </source>
</evidence>
<protein>
    <submittedName>
        <fullName evidence="1">Uncharacterized protein</fullName>
    </submittedName>
</protein>
<comment type="caution">
    <text evidence="1">The sequence shown here is derived from an EMBL/GenBank/DDBJ whole genome shotgun (WGS) entry which is preliminary data.</text>
</comment>
<evidence type="ECO:0000313" key="1">
    <source>
        <dbReference type="EMBL" id="ROZ88443.1"/>
    </source>
</evidence>
<reference evidence="1 2" key="1">
    <citation type="submission" date="2018-11" db="EMBL/GenBank/DDBJ databases">
        <authorList>
            <person name="Jang G.I."/>
            <person name="Hwang C.Y."/>
        </authorList>
    </citation>
    <scope>NUCLEOTIDE SEQUENCE [LARGE SCALE GENOMIC DNA]</scope>
    <source>
        <strain evidence="1 2">SSM26</strain>
    </source>
</reference>
<accession>A0ABX9XRC8</accession>
<dbReference type="Proteomes" id="UP000275199">
    <property type="component" value="Unassembled WGS sequence"/>
</dbReference>
<keyword evidence="2" id="KW-1185">Reference proteome</keyword>
<organism evidence="1 2">
    <name type="scientific">Pseudomonas neustonica</name>
    <dbReference type="NCBI Taxonomy" id="2487346"/>
    <lineage>
        <taxon>Bacteria</taxon>
        <taxon>Pseudomonadati</taxon>
        <taxon>Pseudomonadota</taxon>
        <taxon>Gammaproteobacteria</taxon>
        <taxon>Pseudomonadales</taxon>
        <taxon>Pseudomonadaceae</taxon>
        <taxon>Pseudomonas</taxon>
    </lineage>
</organism>
<dbReference type="EMBL" id="RKKU01000001">
    <property type="protein sequence ID" value="ROZ88443.1"/>
    <property type="molecule type" value="Genomic_DNA"/>
</dbReference>
<gene>
    <name evidence="1" type="ORF">EF096_01765</name>
</gene>
<name>A0ABX9XRC8_9PSED</name>